<gene>
    <name evidence="1" type="ORF">Rhopal_002597-T1</name>
</gene>
<proteinExistence type="predicted"/>
<sequence length="355" mass="37672">MAANPLQSGLFGSLPNELVDLVVDHLVGEAAPSSTALLPASTNDEIAALSALGRTCRRLCILVRPRLWARFEPRRPPGASIAAAPALLGLVRFARLDDQLDLFAPPDPNNWDDEWGLPVVQESRPVDVGAAFASVAGAGTARRMELTLSRETETPIANWGSLNVVVLRSTSSAPSNPVALPPAHAPSLTHLAFVNVSIRCSDLAACFGLPALAHLVMLDTYDSCGSHSHGSVVPRAPLPSLWLNNKTSASFLGVVAPLPVGLSVGGGRYQDSFAAASAVSTLRLTWECTHRASSLFFDEVLELLRRSATIRAVLVHPIVPQSFQVSAAALGKTLLVGDEFDMDDRDVERLFALGV</sequence>
<dbReference type="EMBL" id="BQKY01000005">
    <property type="protein sequence ID" value="GJN89610.1"/>
    <property type="molecule type" value="Genomic_DNA"/>
</dbReference>
<evidence type="ECO:0008006" key="3">
    <source>
        <dbReference type="Google" id="ProtNLM"/>
    </source>
</evidence>
<reference evidence="1 2" key="1">
    <citation type="submission" date="2021-12" db="EMBL/GenBank/DDBJ databases">
        <title>High titer production of polyol ester of fatty acids by Rhodotorula paludigena BS15 towards product separation-free biomass refinery.</title>
        <authorList>
            <person name="Mano J."/>
            <person name="Ono H."/>
            <person name="Tanaka T."/>
            <person name="Naito K."/>
            <person name="Sushida H."/>
            <person name="Ike M."/>
            <person name="Tokuyasu K."/>
            <person name="Kitaoka M."/>
        </authorList>
    </citation>
    <scope>NUCLEOTIDE SEQUENCE [LARGE SCALE GENOMIC DNA]</scope>
    <source>
        <strain evidence="1 2">BS15</strain>
    </source>
</reference>
<dbReference type="AlphaFoldDB" id="A0AAV5GJE1"/>
<organism evidence="1 2">
    <name type="scientific">Rhodotorula paludigena</name>
    <dbReference type="NCBI Taxonomy" id="86838"/>
    <lineage>
        <taxon>Eukaryota</taxon>
        <taxon>Fungi</taxon>
        <taxon>Dikarya</taxon>
        <taxon>Basidiomycota</taxon>
        <taxon>Pucciniomycotina</taxon>
        <taxon>Microbotryomycetes</taxon>
        <taxon>Sporidiobolales</taxon>
        <taxon>Sporidiobolaceae</taxon>
        <taxon>Rhodotorula</taxon>
    </lineage>
</organism>
<dbReference type="Proteomes" id="UP001342314">
    <property type="component" value="Unassembled WGS sequence"/>
</dbReference>
<comment type="caution">
    <text evidence="1">The sequence shown here is derived from an EMBL/GenBank/DDBJ whole genome shotgun (WGS) entry which is preliminary data.</text>
</comment>
<name>A0AAV5GJE1_9BASI</name>
<protein>
    <recommendedName>
        <fullName evidence="3">F-box domain-containing protein</fullName>
    </recommendedName>
</protein>
<evidence type="ECO:0000313" key="2">
    <source>
        <dbReference type="Proteomes" id="UP001342314"/>
    </source>
</evidence>
<evidence type="ECO:0000313" key="1">
    <source>
        <dbReference type="EMBL" id="GJN89610.1"/>
    </source>
</evidence>
<keyword evidence="2" id="KW-1185">Reference proteome</keyword>
<accession>A0AAV5GJE1</accession>